<reference evidence="1 2" key="1">
    <citation type="submission" date="2018-03" db="EMBL/GenBank/DDBJ databases">
        <title>Genomic Encyclopedia of Archaeal and Bacterial Type Strains, Phase II (KMG-II): from individual species to whole genera.</title>
        <authorList>
            <person name="Goeker M."/>
        </authorList>
    </citation>
    <scope>NUCLEOTIDE SEQUENCE [LARGE SCALE GENOMIC DNA]</scope>
    <source>
        <strain evidence="1 2">DSM 100212</strain>
    </source>
</reference>
<dbReference type="EMBL" id="PVTQ01000001">
    <property type="protein sequence ID" value="PRY94192.1"/>
    <property type="molecule type" value="Genomic_DNA"/>
</dbReference>
<proteinExistence type="predicted"/>
<dbReference type="AlphaFoldDB" id="A0A2T0X5F9"/>
<dbReference type="Proteomes" id="UP000238392">
    <property type="component" value="Unassembled WGS sequence"/>
</dbReference>
<evidence type="ECO:0000313" key="1">
    <source>
        <dbReference type="EMBL" id="PRY94192.1"/>
    </source>
</evidence>
<dbReference type="Pfam" id="PF07386">
    <property type="entry name" value="DUF1499"/>
    <property type="match status" value="1"/>
</dbReference>
<comment type="caution">
    <text evidence="1">The sequence shown here is derived from an EMBL/GenBank/DDBJ whole genome shotgun (WGS) entry which is preliminary data.</text>
</comment>
<keyword evidence="2" id="KW-1185">Reference proteome</keyword>
<dbReference type="RefSeq" id="WP_245888418.1">
    <property type="nucleotide sequence ID" value="NZ_PVTQ01000001.1"/>
</dbReference>
<organism evidence="1 2">
    <name type="scientific">Donghicola tyrosinivorans</name>
    <dbReference type="NCBI Taxonomy" id="1652492"/>
    <lineage>
        <taxon>Bacteria</taxon>
        <taxon>Pseudomonadati</taxon>
        <taxon>Pseudomonadota</taxon>
        <taxon>Alphaproteobacteria</taxon>
        <taxon>Rhodobacterales</taxon>
        <taxon>Roseobacteraceae</taxon>
        <taxon>Donghicola</taxon>
    </lineage>
</organism>
<accession>A0A2T0X5F9</accession>
<sequence>MKALAVVLLLVLLGVVGLMAWVRLAPSDVARWHGRVSFTKDETREGAAVRVLASTNSASLLSQLDRIAMATSRTTRLAGSVEEGSVTYVTRSAFWGFPDYTTITATGERVVMFARLRFGKSDFGVNAARLDGWISQLPDAGAS</sequence>
<evidence type="ECO:0000313" key="2">
    <source>
        <dbReference type="Proteomes" id="UP000238392"/>
    </source>
</evidence>
<name>A0A2T0X5F9_9RHOB</name>
<protein>
    <submittedName>
        <fullName evidence="1">Uncharacterized protein DUF1499</fullName>
    </submittedName>
</protein>
<dbReference type="InterPro" id="IPR010865">
    <property type="entry name" value="DUF1499"/>
</dbReference>
<gene>
    <name evidence="1" type="ORF">CLV74_101328</name>
</gene>